<evidence type="ECO:0000256" key="2">
    <source>
        <dbReference type="ARBA" id="ARBA00022438"/>
    </source>
</evidence>
<evidence type="ECO:0000259" key="6">
    <source>
        <dbReference type="Pfam" id="PF02789"/>
    </source>
</evidence>
<dbReference type="PRINTS" id="PR00481">
    <property type="entry name" value="LAMNOPPTDASE"/>
</dbReference>
<organism evidence="7">
    <name type="scientific">mine drainage metagenome</name>
    <dbReference type="NCBI Taxonomy" id="410659"/>
    <lineage>
        <taxon>unclassified sequences</taxon>
        <taxon>metagenomes</taxon>
        <taxon>ecological metagenomes</taxon>
    </lineage>
</organism>
<comment type="similarity">
    <text evidence="1">Belongs to the peptidase M17 family.</text>
</comment>
<dbReference type="GO" id="GO:0006508">
    <property type="term" value="P:proteolysis"/>
    <property type="evidence" value="ECO:0007669"/>
    <property type="project" value="UniProtKB-KW"/>
</dbReference>
<dbReference type="Pfam" id="PF00883">
    <property type="entry name" value="Peptidase_M17"/>
    <property type="match status" value="1"/>
</dbReference>
<dbReference type="InterPro" id="IPR043472">
    <property type="entry name" value="Macro_dom-like"/>
</dbReference>
<protein>
    <submittedName>
        <fullName evidence="7">Cytosol aminopeptidase</fullName>
        <ecNumber evidence="7">3.4.11.1</ecNumber>
        <ecNumber evidence="7">3.4.11.10</ecNumber>
    </submittedName>
</protein>
<evidence type="ECO:0000256" key="1">
    <source>
        <dbReference type="ARBA" id="ARBA00009528"/>
    </source>
</evidence>
<dbReference type="Gene3D" id="3.40.220.10">
    <property type="entry name" value="Leucine Aminopeptidase, subunit E, domain 1"/>
    <property type="match status" value="1"/>
</dbReference>
<evidence type="ECO:0000256" key="3">
    <source>
        <dbReference type="ARBA" id="ARBA00022670"/>
    </source>
</evidence>
<reference evidence="7" key="1">
    <citation type="submission" date="2016-10" db="EMBL/GenBank/DDBJ databases">
        <title>Sequence of Gallionella enrichment culture.</title>
        <authorList>
            <person name="Poehlein A."/>
            <person name="Muehling M."/>
            <person name="Daniel R."/>
        </authorList>
    </citation>
    <scope>NUCLEOTIDE SEQUENCE</scope>
</reference>
<dbReference type="InterPro" id="IPR011356">
    <property type="entry name" value="Leucine_aapep/pepB"/>
</dbReference>
<dbReference type="Pfam" id="PF02789">
    <property type="entry name" value="Peptidase_M17_N"/>
    <property type="match status" value="1"/>
</dbReference>
<dbReference type="PANTHER" id="PTHR11963:SF23">
    <property type="entry name" value="CYTOSOL AMINOPEPTIDASE"/>
    <property type="match status" value="1"/>
</dbReference>
<sequence>MSVSITFASAPSGAEALAVGLRPGLVPCATAAAGERGRLLARALAGKHRFKGEEGDVRPVLTPEGWLVAVGLDEAGEQDAAALRRIGAALFAELADSGITHLDAALDLAADEAAELAYGLVLRAWKVSPRYRLHPDPESDWSLAGITVVSPDPEASRRHFARLEAVAAAVAEARDLVVAPANELTPQAFADRLAGLFPLGVAVEILDAQALAKQGLNLLLAVGRGSARPPLLACLRWTGADDKEAAPLAFVGKGITFDTGGLCLKEGEDMAEMKGDMGGAAAVMGLMAALARRRAKVNAVGVLAIAENMVSGKAQRPGDVVRAYNGTMVEVVDTDAEGRLVLADALAWTARSCRPAALIDLATLTGAVETALGKKRAGLFCNDDALAEQLAAAGEAEEELLWRLPLTDLYDEDLKSAAADLRSCSWEDRAPDHLHAARFLQHFVPEGLPWAHLDIAGTAEAGEDEDGDEPFTGPGPTGFGIRLLDGWIAAHHEE</sequence>
<proteinExistence type="inferred from homology"/>
<dbReference type="CDD" id="cd00433">
    <property type="entry name" value="Peptidase_M17"/>
    <property type="match status" value="1"/>
</dbReference>
<dbReference type="InterPro" id="IPR008283">
    <property type="entry name" value="Peptidase_M17_N"/>
</dbReference>
<dbReference type="EMBL" id="MLJW01000185">
    <property type="protein sequence ID" value="OIQ94511.1"/>
    <property type="molecule type" value="Genomic_DNA"/>
</dbReference>
<dbReference type="GO" id="GO:0005737">
    <property type="term" value="C:cytoplasm"/>
    <property type="evidence" value="ECO:0007669"/>
    <property type="project" value="InterPro"/>
</dbReference>
<keyword evidence="2 7" id="KW-0031">Aminopeptidase</keyword>
<gene>
    <name evidence="7" type="primary">pepA_12</name>
    <name evidence="7" type="ORF">GALL_235610</name>
</gene>
<dbReference type="Gene3D" id="3.40.630.10">
    <property type="entry name" value="Zn peptidases"/>
    <property type="match status" value="1"/>
</dbReference>
<dbReference type="EC" id="3.4.11.10" evidence="7"/>
<keyword evidence="3" id="KW-0645">Protease</keyword>
<dbReference type="SUPFAM" id="SSF52949">
    <property type="entry name" value="Macro domain-like"/>
    <property type="match status" value="1"/>
</dbReference>
<dbReference type="EC" id="3.4.11.1" evidence="7"/>
<evidence type="ECO:0000313" key="7">
    <source>
        <dbReference type="EMBL" id="OIQ94511.1"/>
    </source>
</evidence>
<feature type="domain" description="Cytosol aminopeptidase" evidence="5">
    <location>
        <begin position="173"/>
        <end position="484"/>
    </location>
</feature>
<accession>A0A1J5RRB3</accession>
<keyword evidence="4 7" id="KW-0378">Hydrolase</keyword>
<dbReference type="NCBIfam" id="NF002077">
    <property type="entry name" value="PRK00913.2-4"/>
    <property type="match status" value="1"/>
</dbReference>
<dbReference type="PANTHER" id="PTHR11963">
    <property type="entry name" value="LEUCINE AMINOPEPTIDASE-RELATED"/>
    <property type="match status" value="1"/>
</dbReference>
<dbReference type="SUPFAM" id="SSF53187">
    <property type="entry name" value="Zn-dependent exopeptidases"/>
    <property type="match status" value="1"/>
</dbReference>
<dbReference type="InterPro" id="IPR000819">
    <property type="entry name" value="Peptidase_M17_C"/>
</dbReference>
<evidence type="ECO:0000256" key="4">
    <source>
        <dbReference type="ARBA" id="ARBA00022801"/>
    </source>
</evidence>
<feature type="domain" description="Peptidase M17 leucyl aminopeptidase N-terminal" evidence="6">
    <location>
        <begin position="43"/>
        <end position="126"/>
    </location>
</feature>
<dbReference type="GO" id="GO:0070006">
    <property type="term" value="F:metalloaminopeptidase activity"/>
    <property type="evidence" value="ECO:0007669"/>
    <property type="project" value="InterPro"/>
</dbReference>
<dbReference type="GO" id="GO:0030145">
    <property type="term" value="F:manganese ion binding"/>
    <property type="evidence" value="ECO:0007669"/>
    <property type="project" value="InterPro"/>
</dbReference>
<dbReference type="AlphaFoldDB" id="A0A1J5RRB3"/>
<name>A0A1J5RRB3_9ZZZZ</name>
<comment type="caution">
    <text evidence="7">The sequence shown here is derived from an EMBL/GenBank/DDBJ whole genome shotgun (WGS) entry which is preliminary data.</text>
</comment>
<evidence type="ECO:0000259" key="5">
    <source>
        <dbReference type="Pfam" id="PF00883"/>
    </source>
</evidence>